<proteinExistence type="predicted"/>
<evidence type="ECO:0000256" key="3">
    <source>
        <dbReference type="ARBA" id="ARBA00023015"/>
    </source>
</evidence>
<evidence type="ECO:0000256" key="1">
    <source>
        <dbReference type="ARBA" id="ARBA00004123"/>
    </source>
</evidence>
<keyword evidence="5" id="KW-0539">Nucleus</keyword>
<keyword evidence="3" id="KW-0805">Transcription regulation</keyword>
<protein>
    <recommendedName>
        <fullName evidence="8">Transcription factor domain-containing protein</fullName>
    </recommendedName>
</protein>
<reference evidence="6 7" key="1">
    <citation type="journal article" date="2016" name="Mol. Biol. Evol.">
        <title>Genome-Wide Survey of Gut Fungi (Harpellales) Reveals the First Horizontally Transferred Ubiquitin Gene from a Mosquito Host.</title>
        <authorList>
            <person name="Wang Y."/>
            <person name="White M.M."/>
            <person name="Kvist S."/>
            <person name="Moncalvo J.M."/>
        </authorList>
    </citation>
    <scope>NUCLEOTIDE SEQUENCE [LARGE SCALE GENOMIC DNA]</scope>
    <source>
        <strain evidence="6 7">ALG-7-W6</strain>
    </source>
</reference>
<evidence type="ECO:0000256" key="5">
    <source>
        <dbReference type="ARBA" id="ARBA00023242"/>
    </source>
</evidence>
<sequence>MIPIRLPELLYKLKNNLLPKYFVYSLLAAGGEILEPSSAPSSQRVDKIFAKAALKSIRFSSDSNNLYLLWASLLLSAYYWKFIHPEENELILRFQKLFVLKSKIYRIDSVCKYKQLKSTDESEFARRVWWVYFIITKCNYIYRSGFPTFINDDIVVKLPSNDFIWRYGGSVPELDEDLLALNHHANSGKGLPSDFFHLLVMTYTLFSKVAEFLNIRWHNNPPSQKSISYKYYFYSQKIVTLESFLSKRFAHFDMMNISTIYKYSKDFTLIRNTETWNLFYITKQLLNSIKILLFQSDLVRLPNFQIEPEIIRSSKLKCIKAALDVAKLYRLKCKHIPIEYWSTTVTPWKLYSAIILINYNFISLPSNSRYNPSNLDAEAYETFIKNISLSSKNSEVAQTIHSFILHLYSLKSRRFIMHKSDNHLLDLMKPYSTSEYDLYPWLVPRYTTFIKFNCCLLSNYTSIDIKEYLFSNSPPFKIKTVTPPKMPLSVPIGNEIFKINPFMHKSLKTFESNPKNFSRFSGEVTSYCKQKDCKKSGCHSHLSKSNKPRKAIPLEKIVSGNQFSH</sequence>
<keyword evidence="4" id="KW-0804">Transcription</keyword>
<dbReference type="PANTHER" id="PTHR47338:SF5">
    <property type="entry name" value="ZN(II)2CYS6 TRANSCRIPTION FACTOR (EUROFUNG)"/>
    <property type="match status" value="1"/>
</dbReference>
<comment type="subcellular location">
    <subcellularLocation>
        <location evidence="1">Nucleus</location>
    </subcellularLocation>
</comment>
<comment type="caution">
    <text evidence="6">The sequence shown here is derived from an EMBL/GenBank/DDBJ whole genome shotgun (WGS) entry which is preliminary data.</text>
</comment>
<dbReference type="InterPro" id="IPR050815">
    <property type="entry name" value="TF_fung"/>
</dbReference>
<keyword evidence="7" id="KW-1185">Reference proteome</keyword>
<evidence type="ECO:0000313" key="6">
    <source>
        <dbReference type="EMBL" id="OLY77606.1"/>
    </source>
</evidence>
<evidence type="ECO:0000256" key="2">
    <source>
        <dbReference type="ARBA" id="ARBA00022723"/>
    </source>
</evidence>
<dbReference type="AlphaFoldDB" id="A0A1R0GL46"/>
<gene>
    <name evidence="6" type="ORF">AYI68_g8360</name>
</gene>
<dbReference type="OrthoDB" id="5600212at2759"/>
<accession>A0A1R0GL46</accession>
<dbReference type="GO" id="GO:0046872">
    <property type="term" value="F:metal ion binding"/>
    <property type="evidence" value="ECO:0007669"/>
    <property type="project" value="UniProtKB-KW"/>
</dbReference>
<evidence type="ECO:0000313" key="7">
    <source>
        <dbReference type="Proteomes" id="UP000187455"/>
    </source>
</evidence>
<dbReference type="GO" id="GO:0000981">
    <property type="term" value="F:DNA-binding transcription factor activity, RNA polymerase II-specific"/>
    <property type="evidence" value="ECO:0007669"/>
    <property type="project" value="InterPro"/>
</dbReference>
<dbReference type="PANTHER" id="PTHR47338">
    <property type="entry name" value="ZN(II)2CYS6 TRANSCRIPTION FACTOR (EUROFUNG)-RELATED"/>
    <property type="match status" value="1"/>
</dbReference>
<dbReference type="EMBL" id="LSSL01007777">
    <property type="protein sequence ID" value="OLY77606.1"/>
    <property type="molecule type" value="Genomic_DNA"/>
</dbReference>
<dbReference type="CDD" id="cd12148">
    <property type="entry name" value="fungal_TF_MHR"/>
    <property type="match status" value="1"/>
</dbReference>
<dbReference type="GO" id="GO:0005634">
    <property type="term" value="C:nucleus"/>
    <property type="evidence" value="ECO:0007669"/>
    <property type="project" value="UniProtKB-SubCell"/>
</dbReference>
<name>A0A1R0GL46_9FUNG</name>
<keyword evidence="2" id="KW-0479">Metal-binding</keyword>
<dbReference type="Proteomes" id="UP000187455">
    <property type="component" value="Unassembled WGS sequence"/>
</dbReference>
<organism evidence="6 7">
    <name type="scientific">Smittium mucronatum</name>
    <dbReference type="NCBI Taxonomy" id="133383"/>
    <lineage>
        <taxon>Eukaryota</taxon>
        <taxon>Fungi</taxon>
        <taxon>Fungi incertae sedis</taxon>
        <taxon>Zoopagomycota</taxon>
        <taxon>Kickxellomycotina</taxon>
        <taxon>Harpellomycetes</taxon>
        <taxon>Harpellales</taxon>
        <taxon>Legeriomycetaceae</taxon>
        <taxon>Smittium</taxon>
    </lineage>
</organism>
<evidence type="ECO:0008006" key="8">
    <source>
        <dbReference type="Google" id="ProtNLM"/>
    </source>
</evidence>
<evidence type="ECO:0000256" key="4">
    <source>
        <dbReference type="ARBA" id="ARBA00023163"/>
    </source>
</evidence>